<sequence length="407" mass="46680">MADLFQHGAIATLHNLTDRPTEALEADLLKFSKQRPLGLILPTLFSELESDALQHIVEELRQVPYLSEIIIGLDCANAEQWRYAHQYFSKLPQHHRILWHDGPRLQALDQELAVQELAPLARGKGRNVWYCLGYMMASQRSGAIALHDCDITTYDRSMLARLLYPVANPQFDYRFCKGYYARVSENQLKGRVTRLLVTPLLRALKLTLGTTDYLDFLDSFRYPLSGEFALRTLIVPGLRIPSDWGLEIGILSEIQRNHAHHRVCQSEILDIYDHKHKELSGGDRAAGLSKMSMDITKALFRKLAIHGHILTKETFRTIKATYYRTALDLVAVYQNDALINALDFDRHAEERAVEVFAECIMEAGDVYMSNPKETPFIHCWERIQSAFPDFLTRFTKAVELDNMETEL</sequence>
<keyword evidence="2" id="KW-1185">Reference proteome</keyword>
<organism evidence="1 2">
    <name type="scientific">Acaryochloris thomasi RCC1774</name>
    <dbReference type="NCBI Taxonomy" id="1764569"/>
    <lineage>
        <taxon>Bacteria</taxon>
        <taxon>Bacillati</taxon>
        <taxon>Cyanobacteriota</taxon>
        <taxon>Cyanophyceae</taxon>
        <taxon>Acaryochloridales</taxon>
        <taxon>Acaryochloridaceae</taxon>
        <taxon>Acaryochloris</taxon>
        <taxon>Acaryochloris thomasi</taxon>
    </lineage>
</organism>
<dbReference type="RefSeq" id="WP_110984614.1">
    <property type="nucleotide sequence ID" value="NZ_CAWNWM010000002.1"/>
</dbReference>
<keyword evidence="1" id="KW-0808">Transferase</keyword>
<keyword evidence="1" id="KW-0328">Glycosyltransferase</keyword>
<dbReference type="AlphaFoldDB" id="A0A2W1K3V2"/>
<reference evidence="1 2" key="1">
    <citation type="journal article" date="2018" name="Sci. Rep.">
        <title>A novel species of the marine cyanobacterium Acaryochloris with a unique pigment content and lifestyle.</title>
        <authorList>
            <person name="Partensky F."/>
            <person name="Six C."/>
            <person name="Ratin M."/>
            <person name="Garczarek L."/>
            <person name="Vaulot D."/>
            <person name="Probert I."/>
            <person name="Calteau A."/>
            <person name="Gourvil P."/>
            <person name="Marie D."/>
            <person name="Grebert T."/>
            <person name="Bouchier C."/>
            <person name="Le Panse S."/>
            <person name="Gachenot M."/>
            <person name="Rodriguez F."/>
            <person name="Garrido J.L."/>
        </authorList>
    </citation>
    <scope>NUCLEOTIDE SEQUENCE [LARGE SCALE GENOMIC DNA]</scope>
    <source>
        <strain evidence="1 2">RCC1774</strain>
    </source>
</reference>
<name>A0A2W1K3V2_9CYAN</name>
<proteinExistence type="predicted"/>
<dbReference type="InterPro" id="IPR029044">
    <property type="entry name" value="Nucleotide-diphossugar_trans"/>
</dbReference>
<gene>
    <name evidence="1" type="primary">gpgS_1</name>
    <name evidence="1" type="ORF">C1752_00623</name>
</gene>
<dbReference type="OrthoDB" id="9477at2"/>
<dbReference type="Proteomes" id="UP000248857">
    <property type="component" value="Unassembled WGS sequence"/>
</dbReference>
<accession>A0A2W1K3V2</accession>
<comment type="caution">
    <text evidence="1">The sequence shown here is derived from an EMBL/GenBank/DDBJ whole genome shotgun (WGS) entry which is preliminary data.</text>
</comment>
<evidence type="ECO:0000313" key="1">
    <source>
        <dbReference type="EMBL" id="PZD74577.1"/>
    </source>
</evidence>
<protein>
    <submittedName>
        <fullName evidence="1">Glucosyl-3-phosphoglycerate synthase</fullName>
        <ecNumber evidence="1">2.4.1.266</ecNumber>
    </submittedName>
</protein>
<dbReference type="Gene3D" id="3.90.550.10">
    <property type="entry name" value="Spore Coat Polysaccharide Biosynthesis Protein SpsA, Chain A"/>
    <property type="match status" value="1"/>
</dbReference>
<evidence type="ECO:0000313" key="2">
    <source>
        <dbReference type="Proteomes" id="UP000248857"/>
    </source>
</evidence>
<dbReference type="EMBL" id="PQWO01000002">
    <property type="protein sequence ID" value="PZD74577.1"/>
    <property type="molecule type" value="Genomic_DNA"/>
</dbReference>
<dbReference type="EC" id="2.4.1.266" evidence="1"/>
<dbReference type="GO" id="GO:0016757">
    <property type="term" value="F:glycosyltransferase activity"/>
    <property type="evidence" value="ECO:0007669"/>
    <property type="project" value="UniProtKB-KW"/>
</dbReference>
<dbReference type="SUPFAM" id="SSF53448">
    <property type="entry name" value="Nucleotide-diphospho-sugar transferases"/>
    <property type="match status" value="1"/>
</dbReference>